<evidence type="ECO:0000256" key="6">
    <source>
        <dbReference type="ARBA" id="ARBA00022837"/>
    </source>
</evidence>
<keyword evidence="5" id="KW-0732">Signal</keyword>
<keyword evidence="7" id="KW-0176">Collagen</keyword>
<dbReference type="InterPro" id="IPR001073">
    <property type="entry name" value="C1q_dom"/>
</dbReference>
<dbReference type="InterPro" id="IPR002492">
    <property type="entry name" value="Transposase_Tc1-like"/>
</dbReference>
<dbReference type="PANTHER" id="PTHR22923">
    <property type="entry name" value="CEREBELLIN-RELATED"/>
    <property type="match status" value="1"/>
</dbReference>
<proteinExistence type="inferred from homology"/>
<evidence type="ECO:0000256" key="14">
    <source>
        <dbReference type="SAM" id="Phobius"/>
    </source>
</evidence>
<evidence type="ECO:0000256" key="1">
    <source>
        <dbReference type="ARBA" id="ARBA00004498"/>
    </source>
</evidence>
<evidence type="ECO:0000256" key="5">
    <source>
        <dbReference type="ARBA" id="ARBA00022729"/>
    </source>
</evidence>
<feature type="compositionally biased region" description="Low complexity" evidence="13">
    <location>
        <begin position="1094"/>
        <end position="1111"/>
    </location>
</feature>
<evidence type="ECO:0000313" key="16">
    <source>
        <dbReference type="EMBL" id="KAK6292938.1"/>
    </source>
</evidence>
<dbReference type="SMART" id="SM00110">
    <property type="entry name" value="C1Q"/>
    <property type="match status" value="1"/>
</dbReference>
<dbReference type="AlphaFoldDB" id="A0AAN8QE06"/>
<protein>
    <recommendedName>
        <fullName evidence="12">Otolin-1</fullName>
    </recommendedName>
</protein>
<dbReference type="Pfam" id="PF01391">
    <property type="entry name" value="Collagen"/>
    <property type="match status" value="1"/>
</dbReference>
<keyword evidence="17" id="KW-1185">Reference proteome</keyword>
<keyword evidence="8" id="KW-1015">Disulfide bond</keyword>
<evidence type="ECO:0000256" key="12">
    <source>
        <dbReference type="ARBA" id="ARBA00073997"/>
    </source>
</evidence>
<keyword evidence="14" id="KW-0812">Transmembrane</keyword>
<dbReference type="GO" id="GO:0046872">
    <property type="term" value="F:metal ion binding"/>
    <property type="evidence" value="ECO:0007669"/>
    <property type="project" value="UniProtKB-KW"/>
</dbReference>
<evidence type="ECO:0000256" key="11">
    <source>
        <dbReference type="ARBA" id="ARBA00063507"/>
    </source>
</evidence>
<evidence type="ECO:0000313" key="17">
    <source>
        <dbReference type="Proteomes" id="UP001356427"/>
    </source>
</evidence>
<dbReference type="InterPro" id="IPR036397">
    <property type="entry name" value="RNaseH_sf"/>
</dbReference>
<evidence type="ECO:0000256" key="13">
    <source>
        <dbReference type="SAM" id="MobiDB-lite"/>
    </source>
</evidence>
<evidence type="ECO:0000259" key="15">
    <source>
        <dbReference type="PROSITE" id="PS50871"/>
    </source>
</evidence>
<dbReference type="Pfam" id="PF01498">
    <property type="entry name" value="HTH_Tnp_Tc3_2"/>
    <property type="match status" value="1"/>
</dbReference>
<dbReference type="SUPFAM" id="SSF49842">
    <property type="entry name" value="TNF-like"/>
    <property type="match status" value="1"/>
</dbReference>
<feature type="compositionally biased region" description="Basic and acidic residues" evidence="13">
    <location>
        <begin position="320"/>
        <end position="348"/>
    </location>
</feature>
<evidence type="ECO:0000256" key="2">
    <source>
        <dbReference type="ARBA" id="ARBA00022525"/>
    </source>
</evidence>
<dbReference type="EMBL" id="JAGTTL010000037">
    <property type="protein sequence ID" value="KAK6292938.1"/>
    <property type="molecule type" value="Genomic_DNA"/>
</dbReference>
<evidence type="ECO:0000256" key="4">
    <source>
        <dbReference type="ARBA" id="ARBA00022723"/>
    </source>
</evidence>
<feature type="region of interest" description="Disordered" evidence="13">
    <location>
        <begin position="1070"/>
        <end position="1117"/>
    </location>
</feature>
<evidence type="ECO:0000256" key="8">
    <source>
        <dbReference type="ARBA" id="ARBA00023157"/>
    </source>
</evidence>
<dbReference type="InterPro" id="IPR050822">
    <property type="entry name" value="Cerebellin_Synaptic_Org"/>
</dbReference>
<dbReference type="Gene3D" id="3.30.420.10">
    <property type="entry name" value="Ribonuclease H-like superfamily/Ribonuclease H"/>
    <property type="match status" value="2"/>
</dbReference>
<comment type="function">
    <text evidence="9">Collagen-like protein, which provides an organic scaffold for otoliths onto the sensory epithelium of the inner ear. Acts as a scaffold for biomineralization by sequestering calcium.</text>
</comment>
<comment type="caution">
    <text evidence="16">The sequence shown here is derived from an EMBL/GenBank/DDBJ whole genome shotgun (WGS) entry which is preliminary data.</text>
</comment>
<dbReference type="GO" id="GO:0006313">
    <property type="term" value="P:DNA transposition"/>
    <property type="evidence" value="ECO:0007669"/>
    <property type="project" value="InterPro"/>
</dbReference>
<dbReference type="Proteomes" id="UP001356427">
    <property type="component" value="Unassembled WGS sequence"/>
</dbReference>
<keyword evidence="6" id="KW-0106">Calcium</keyword>
<dbReference type="InterPro" id="IPR008983">
    <property type="entry name" value="Tumour_necrosis_fac-like_dom"/>
</dbReference>
<comment type="subunit">
    <text evidence="11">Homooligomer; disulfide-linked; probably forms homotrimers. Interacts with otomp.</text>
</comment>
<sequence length="1117" mass="117048">MTVNHPRSGAPCKISPRGASMIMRKVRDQPRTTRQDLVKDLKRAGTTVSKKTISNTLRRHGLKSCSARKVPLLKPAHVQARLKFANDHLDDPEEEWEKVMWSDETKIELFGLNSTRRVWRKKKDEYNPKNTIPTVKHGGGNIILWGSFSAKGTGQLHRIEGRMDGDMYCEILANNLLPSVLEWLSQSPDLNPIENLWRELKVRIAQRQPLKPEGSGEELVLNPTAVPQELVLNPTAVPQELVLNPTAVPQELVLNPTAVPQELVLNPTAVPQELVLNPTAVPQELVLNPTAVPQELVLNPTAVPQELVLNPTAVPQELVLKPDRSTARTGPKPDRSTARTGPKPDRSTARTGPKPDPTEILLSFISCPGGWSQTIPQVKKPDVEGWRGYTWSAVVRPVGRPQGASGVAPSPQPTPSFWAKAPRLAEQKLWRRQGGTSAPKPQEGVLTLGQTQRDVPVELEDSSADYCAYNSRTSSTTKISPKSRQEDRPALTRLVGRKRLIAAGVLGVVMVLVLVILIPVLVNSAGTSAHYEMLGTCRMVCDPYGTKSPTATADTVRADNSLMQSLPTFITGPKGEPGRPGKAGPRGIPGDQGPPGPMGPPGEKGEPGRPGLPGPPGPNAAAGAISAATYSTVPKIAFYAGLKKQHEGYEVLKFDDVVTNLGNHYDPTTGKFTCSIPGIYFFTYHVLMRGGDGTSMWADLCKNNQVRASAIAQDADQNYDYASNSAVLHLEPGDEVYIKLDGGKAHGGNNNKGGSGWAFRLGGGSGSGREDLIISASPLRPWSGLDLGALLPLTFLPRCTKHCLDPGVGDPGLTSGSGLEPLTGAELDPGGADCSGSGVELLTGAGLGTGGADCSGSGVEPLTGAGQGTGGADCSGSGVELLTGAGLGTGAGTGRAGLATRTTGLVRGAGAGRTRLGTRTTGLVRGAGTGWAGLATRTTGLVETLTGAGLDPGLNAMPSLGTDAEENSSPVIGLVAGPRLGTDTFRSSLQGTVAGDWIRTDRLYLLILGACFCPGTGCAGLGTRTTGLVRGAGTGRAGLGTRATGLVRGAGTGRAGLGTAVEYVRPSQSFSLRAQSSSSEDSSGSPHELGNRNSSSSSSSDSPPFPGLLLPRHPPRR</sequence>
<evidence type="ECO:0000256" key="9">
    <source>
        <dbReference type="ARBA" id="ARBA00059451"/>
    </source>
</evidence>
<keyword evidence="2" id="KW-0964">Secreted</keyword>
<dbReference type="FunFam" id="2.60.120.40:FF:000001">
    <property type="entry name" value="Complement C1q B chain"/>
    <property type="match status" value="1"/>
</dbReference>
<dbReference type="GO" id="GO:0003677">
    <property type="term" value="F:DNA binding"/>
    <property type="evidence" value="ECO:0007669"/>
    <property type="project" value="InterPro"/>
</dbReference>
<feature type="compositionally biased region" description="Low complexity" evidence="13">
    <location>
        <begin position="1070"/>
        <end position="1085"/>
    </location>
</feature>
<organism evidence="16 17">
    <name type="scientific">Coregonus suidteri</name>
    <dbReference type="NCBI Taxonomy" id="861788"/>
    <lineage>
        <taxon>Eukaryota</taxon>
        <taxon>Metazoa</taxon>
        <taxon>Chordata</taxon>
        <taxon>Craniata</taxon>
        <taxon>Vertebrata</taxon>
        <taxon>Euteleostomi</taxon>
        <taxon>Actinopterygii</taxon>
        <taxon>Neopterygii</taxon>
        <taxon>Teleostei</taxon>
        <taxon>Protacanthopterygii</taxon>
        <taxon>Salmoniformes</taxon>
        <taxon>Salmonidae</taxon>
        <taxon>Coregoninae</taxon>
        <taxon>Coregonus</taxon>
    </lineage>
</organism>
<feature type="region of interest" description="Disordered" evidence="13">
    <location>
        <begin position="318"/>
        <end position="359"/>
    </location>
</feature>
<evidence type="ECO:0000256" key="7">
    <source>
        <dbReference type="ARBA" id="ARBA00023119"/>
    </source>
</evidence>
<dbReference type="InterPro" id="IPR008160">
    <property type="entry name" value="Collagen"/>
</dbReference>
<dbReference type="PRINTS" id="PR00007">
    <property type="entry name" value="COMPLEMNTC1Q"/>
</dbReference>
<comment type="similarity">
    <text evidence="10">Belongs to the OTOL1 family.</text>
</comment>
<feature type="domain" description="C1q" evidence="15">
    <location>
        <begin position="631"/>
        <end position="767"/>
    </location>
</feature>
<dbReference type="Pfam" id="PF00386">
    <property type="entry name" value="C1q"/>
    <property type="match status" value="1"/>
</dbReference>
<dbReference type="GO" id="GO:0005581">
    <property type="term" value="C:collagen trimer"/>
    <property type="evidence" value="ECO:0007669"/>
    <property type="project" value="UniProtKB-KW"/>
</dbReference>
<dbReference type="PROSITE" id="PS50871">
    <property type="entry name" value="C1Q"/>
    <property type="match status" value="1"/>
</dbReference>
<keyword evidence="4" id="KW-0479">Metal-binding</keyword>
<feature type="region of interest" description="Disordered" evidence="13">
    <location>
        <begin position="566"/>
        <end position="620"/>
    </location>
</feature>
<dbReference type="Gene3D" id="2.60.120.40">
    <property type="match status" value="1"/>
</dbReference>
<name>A0AAN8QE06_9TELE</name>
<reference evidence="16 17" key="1">
    <citation type="submission" date="2021-04" db="EMBL/GenBank/DDBJ databases">
        <authorList>
            <person name="De Guttry C."/>
            <person name="Zahm M."/>
            <person name="Klopp C."/>
            <person name="Cabau C."/>
            <person name="Louis A."/>
            <person name="Berthelot C."/>
            <person name="Parey E."/>
            <person name="Roest Crollius H."/>
            <person name="Montfort J."/>
            <person name="Robinson-Rechavi M."/>
            <person name="Bucao C."/>
            <person name="Bouchez O."/>
            <person name="Gislard M."/>
            <person name="Lluch J."/>
            <person name="Milhes M."/>
            <person name="Lampietro C."/>
            <person name="Lopez Roques C."/>
            <person name="Donnadieu C."/>
            <person name="Braasch I."/>
            <person name="Desvignes T."/>
            <person name="Postlethwait J."/>
            <person name="Bobe J."/>
            <person name="Wedekind C."/>
            <person name="Guiguen Y."/>
        </authorList>
    </citation>
    <scope>NUCLEOTIDE SEQUENCE [LARGE SCALE GENOMIC DNA]</scope>
    <source>
        <strain evidence="16">Cs_M1</strain>
        <tissue evidence="16">Blood</tissue>
    </source>
</reference>
<accession>A0AAN8QE06</accession>
<comment type="subcellular location">
    <subcellularLocation>
        <location evidence="1">Secreted</location>
        <location evidence="1">Extracellular space</location>
        <location evidence="1">Extracellular matrix</location>
    </subcellularLocation>
</comment>
<evidence type="ECO:0000256" key="10">
    <source>
        <dbReference type="ARBA" id="ARBA00061290"/>
    </source>
</evidence>
<dbReference type="GO" id="GO:0015074">
    <property type="term" value="P:DNA integration"/>
    <property type="evidence" value="ECO:0007669"/>
    <property type="project" value="InterPro"/>
</dbReference>
<keyword evidence="3" id="KW-0272">Extracellular matrix</keyword>
<dbReference type="PANTHER" id="PTHR22923:SF96">
    <property type="entry name" value="COMPLEMENT C1Q-LIKE PROTEIN 3"/>
    <property type="match status" value="1"/>
</dbReference>
<keyword evidence="14" id="KW-0472">Membrane</keyword>
<feature type="transmembrane region" description="Helical" evidence="14">
    <location>
        <begin position="500"/>
        <end position="522"/>
    </location>
</feature>
<evidence type="ECO:0000256" key="3">
    <source>
        <dbReference type="ARBA" id="ARBA00022530"/>
    </source>
</evidence>
<keyword evidence="14" id="KW-1133">Transmembrane helix</keyword>
<gene>
    <name evidence="16" type="ORF">J4Q44_G00364390</name>
</gene>